<accession>A0ABZ0GNG8</accession>
<gene>
    <name evidence="1" type="ORF">RI844_17715</name>
</gene>
<keyword evidence="2" id="KW-1185">Reference proteome</keyword>
<reference evidence="1 2" key="1">
    <citation type="submission" date="2023-09" db="EMBL/GenBank/DDBJ databases">
        <authorList>
            <person name="Qi X."/>
        </authorList>
    </citation>
    <scope>NUCLEOTIDE SEQUENCE [LARGE SCALE GENOMIC DNA]</scope>
    <source>
        <strain evidence="1 2">S1-1</strain>
    </source>
</reference>
<proteinExistence type="predicted"/>
<organism evidence="1 2">
    <name type="scientific">Thalassotalea fonticola</name>
    <dbReference type="NCBI Taxonomy" id="3065649"/>
    <lineage>
        <taxon>Bacteria</taxon>
        <taxon>Pseudomonadati</taxon>
        <taxon>Pseudomonadota</taxon>
        <taxon>Gammaproteobacteria</taxon>
        <taxon>Alteromonadales</taxon>
        <taxon>Colwelliaceae</taxon>
        <taxon>Thalassotalea</taxon>
    </lineage>
</organism>
<dbReference type="RefSeq" id="WP_348395973.1">
    <property type="nucleotide sequence ID" value="NZ_CP136600.1"/>
</dbReference>
<dbReference type="EMBL" id="CP136600">
    <property type="protein sequence ID" value="WOH37180.1"/>
    <property type="molecule type" value="Genomic_DNA"/>
</dbReference>
<dbReference type="Proteomes" id="UP001301442">
    <property type="component" value="Chromosome"/>
</dbReference>
<evidence type="ECO:0000313" key="1">
    <source>
        <dbReference type="EMBL" id="WOH37180.1"/>
    </source>
</evidence>
<evidence type="ECO:0000313" key="2">
    <source>
        <dbReference type="Proteomes" id="UP001301442"/>
    </source>
</evidence>
<protein>
    <submittedName>
        <fullName evidence="1">Uncharacterized protein</fullName>
    </submittedName>
</protein>
<sequence length="234" mass="27170">MTVDKHRLSQAKTTAIVGFSVFNEQEQVFLSDRETNDEKKLRAVITDDLYKSFISSYAKKLNVKVLKPTELITNPYYLQMIKRYGTFDNQYRAHSVNYRNNKMLTAAAFFKMTPQEKLELAKALRVDSILGVESMIYETRSHNSTFTIFNIEKNSKRYSYNYRATLTELELYDQLSAKPIVVVKNLISSSTEQYDKQHYDNRIESKKEDGQAMILAMDLMVDKLTDEMLNGSSK</sequence>
<name>A0ABZ0GNG8_9GAMM</name>